<evidence type="ECO:0008006" key="4">
    <source>
        <dbReference type="Google" id="ProtNLM"/>
    </source>
</evidence>
<dbReference type="Proteomes" id="UP000821837">
    <property type="component" value="Chromosome 10"/>
</dbReference>
<reference evidence="2" key="2">
    <citation type="submission" date="2021-09" db="EMBL/GenBank/DDBJ databases">
        <authorList>
            <person name="Jia N."/>
            <person name="Wang J."/>
            <person name="Shi W."/>
            <person name="Du L."/>
            <person name="Sun Y."/>
            <person name="Zhan W."/>
            <person name="Jiang J."/>
            <person name="Wang Q."/>
            <person name="Zhang B."/>
            <person name="Ji P."/>
            <person name="Sakyi L.B."/>
            <person name="Cui X."/>
            <person name="Yuan T."/>
            <person name="Jiang B."/>
            <person name="Yang W."/>
            <person name="Lam T.T.-Y."/>
            <person name="Chang Q."/>
            <person name="Ding S."/>
            <person name="Wang X."/>
            <person name="Zhu J."/>
            <person name="Ruan X."/>
            <person name="Zhao L."/>
            <person name="Wei J."/>
            <person name="Que T."/>
            <person name="Du C."/>
            <person name="Cheng J."/>
            <person name="Dai P."/>
            <person name="Han X."/>
            <person name="Huang E."/>
            <person name="Gao Y."/>
            <person name="Liu J."/>
            <person name="Shao H."/>
            <person name="Ye R."/>
            <person name="Li L."/>
            <person name="Wei W."/>
            <person name="Wang X."/>
            <person name="Wang C."/>
            <person name="Huo Q."/>
            <person name="Li W."/>
            <person name="Guo W."/>
            <person name="Chen H."/>
            <person name="Chen S."/>
            <person name="Zhou L."/>
            <person name="Zhou L."/>
            <person name="Ni X."/>
            <person name="Tian J."/>
            <person name="Zhou Y."/>
            <person name="Sheng Y."/>
            <person name="Liu T."/>
            <person name="Pan Y."/>
            <person name="Xia L."/>
            <person name="Li J."/>
            <person name="Zhao F."/>
            <person name="Cao W."/>
        </authorList>
    </citation>
    <scope>NUCLEOTIDE SEQUENCE</scope>
    <source>
        <strain evidence="2">Rsan-2018</strain>
        <tissue evidence="2">Larvae</tissue>
    </source>
</reference>
<evidence type="ECO:0000313" key="2">
    <source>
        <dbReference type="EMBL" id="KAH7975918.1"/>
    </source>
</evidence>
<accession>A0A9D4QE13</accession>
<proteinExistence type="predicted"/>
<evidence type="ECO:0000313" key="3">
    <source>
        <dbReference type="Proteomes" id="UP000821837"/>
    </source>
</evidence>
<sequence>MLGHYENECTFHAVECTRCDEEILHRDLSLHYTAGCSAPVSSARTENPSPECAALTLQEVNAALEELKTLVRGPNDDQMLPAVQSQVNELAKQGSETATALQKSAVDRVAYFHENLLEHNAVTQMEDRTEQDTKEAKAEPVRTRPQREKSAGGRRVSSL</sequence>
<protein>
    <recommendedName>
        <fullName evidence="4">TRAF-type domain-containing protein</fullName>
    </recommendedName>
</protein>
<feature type="compositionally biased region" description="Basic and acidic residues" evidence="1">
    <location>
        <begin position="125"/>
        <end position="151"/>
    </location>
</feature>
<organism evidence="2 3">
    <name type="scientific">Rhipicephalus sanguineus</name>
    <name type="common">Brown dog tick</name>
    <name type="synonym">Ixodes sanguineus</name>
    <dbReference type="NCBI Taxonomy" id="34632"/>
    <lineage>
        <taxon>Eukaryota</taxon>
        <taxon>Metazoa</taxon>
        <taxon>Ecdysozoa</taxon>
        <taxon>Arthropoda</taxon>
        <taxon>Chelicerata</taxon>
        <taxon>Arachnida</taxon>
        <taxon>Acari</taxon>
        <taxon>Parasitiformes</taxon>
        <taxon>Ixodida</taxon>
        <taxon>Ixodoidea</taxon>
        <taxon>Ixodidae</taxon>
        <taxon>Rhipicephalinae</taxon>
        <taxon>Rhipicephalus</taxon>
        <taxon>Rhipicephalus</taxon>
    </lineage>
</organism>
<feature type="region of interest" description="Disordered" evidence="1">
    <location>
        <begin position="121"/>
        <end position="159"/>
    </location>
</feature>
<reference evidence="2" key="1">
    <citation type="journal article" date="2020" name="Cell">
        <title>Large-Scale Comparative Analyses of Tick Genomes Elucidate Their Genetic Diversity and Vector Capacities.</title>
        <authorList>
            <consortium name="Tick Genome and Microbiome Consortium (TIGMIC)"/>
            <person name="Jia N."/>
            <person name="Wang J."/>
            <person name="Shi W."/>
            <person name="Du L."/>
            <person name="Sun Y."/>
            <person name="Zhan W."/>
            <person name="Jiang J.F."/>
            <person name="Wang Q."/>
            <person name="Zhang B."/>
            <person name="Ji P."/>
            <person name="Bell-Sakyi L."/>
            <person name="Cui X.M."/>
            <person name="Yuan T.T."/>
            <person name="Jiang B.G."/>
            <person name="Yang W.F."/>
            <person name="Lam T.T."/>
            <person name="Chang Q.C."/>
            <person name="Ding S.J."/>
            <person name="Wang X.J."/>
            <person name="Zhu J.G."/>
            <person name="Ruan X.D."/>
            <person name="Zhao L."/>
            <person name="Wei J.T."/>
            <person name="Ye R.Z."/>
            <person name="Que T.C."/>
            <person name="Du C.H."/>
            <person name="Zhou Y.H."/>
            <person name="Cheng J.X."/>
            <person name="Dai P.F."/>
            <person name="Guo W.B."/>
            <person name="Han X.H."/>
            <person name="Huang E.J."/>
            <person name="Li L.F."/>
            <person name="Wei W."/>
            <person name="Gao Y.C."/>
            <person name="Liu J.Z."/>
            <person name="Shao H.Z."/>
            <person name="Wang X."/>
            <person name="Wang C.C."/>
            <person name="Yang T.C."/>
            <person name="Huo Q.B."/>
            <person name="Li W."/>
            <person name="Chen H.Y."/>
            <person name="Chen S.E."/>
            <person name="Zhou L.G."/>
            <person name="Ni X.B."/>
            <person name="Tian J.H."/>
            <person name="Sheng Y."/>
            <person name="Liu T."/>
            <person name="Pan Y.S."/>
            <person name="Xia L.Y."/>
            <person name="Li J."/>
            <person name="Zhao F."/>
            <person name="Cao W.C."/>
        </authorList>
    </citation>
    <scope>NUCLEOTIDE SEQUENCE</scope>
    <source>
        <strain evidence="2">Rsan-2018</strain>
    </source>
</reference>
<keyword evidence="3" id="KW-1185">Reference proteome</keyword>
<dbReference type="AlphaFoldDB" id="A0A9D4QE13"/>
<comment type="caution">
    <text evidence="2">The sequence shown here is derived from an EMBL/GenBank/DDBJ whole genome shotgun (WGS) entry which is preliminary data.</text>
</comment>
<dbReference type="EMBL" id="JABSTV010001246">
    <property type="protein sequence ID" value="KAH7975918.1"/>
    <property type="molecule type" value="Genomic_DNA"/>
</dbReference>
<name>A0A9D4QE13_RHISA</name>
<gene>
    <name evidence="2" type="ORF">HPB52_006795</name>
</gene>
<evidence type="ECO:0000256" key="1">
    <source>
        <dbReference type="SAM" id="MobiDB-lite"/>
    </source>
</evidence>